<evidence type="ECO:0000256" key="1">
    <source>
        <dbReference type="SAM" id="MobiDB-lite"/>
    </source>
</evidence>
<dbReference type="VEuPathDB" id="FungiDB:HMPREF1120_05997"/>
<feature type="region of interest" description="Disordered" evidence="1">
    <location>
        <begin position="193"/>
        <end position="238"/>
    </location>
</feature>
<reference evidence="2" key="1">
    <citation type="submission" date="2011-07" db="EMBL/GenBank/DDBJ databases">
        <title>The Genome Sequence of Exophiala (Wangiella) dermatitidis NIH/UT8656.</title>
        <authorList>
            <consortium name="The Broad Institute Genome Sequencing Platform"/>
            <person name="Cuomo C."/>
            <person name="Wang Z."/>
            <person name="Hunicke-Smith S."/>
            <person name="Szanislo P.J."/>
            <person name="Earl A."/>
            <person name="Young S.K."/>
            <person name="Zeng Q."/>
            <person name="Gargeya S."/>
            <person name="Fitzgerald M."/>
            <person name="Haas B."/>
            <person name="Abouelleil A."/>
            <person name="Alvarado L."/>
            <person name="Arachchi H.M."/>
            <person name="Berlin A."/>
            <person name="Brown A."/>
            <person name="Chapman S.B."/>
            <person name="Chen Z."/>
            <person name="Dunbar C."/>
            <person name="Freedman E."/>
            <person name="Gearin G."/>
            <person name="Gellesch M."/>
            <person name="Goldberg J."/>
            <person name="Griggs A."/>
            <person name="Gujja S."/>
            <person name="Heiman D."/>
            <person name="Howarth C."/>
            <person name="Larson L."/>
            <person name="Lui A."/>
            <person name="MacDonald P.J.P."/>
            <person name="Montmayeur A."/>
            <person name="Murphy C."/>
            <person name="Neiman D."/>
            <person name="Pearson M."/>
            <person name="Priest M."/>
            <person name="Roberts A."/>
            <person name="Saif S."/>
            <person name="Shea T."/>
            <person name="Shenoy N."/>
            <person name="Sisk P."/>
            <person name="Stolte C."/>
            <person name="Sykes S."/>
            <person name="Wortman J."/>
            <person name="Nusbaum C."/>
            <person name="Birren B."/>
        </authorList>
    </citation>
    <scope>NUCLEOTIDE SEQUENCE</scope>
    <source>
        <strain evidence="2">NIH/UT8656</strain>
    </source>
</reference>
<feature type="compositionally biased region" description="Polar residues" evidence="1">
    <location>
        <begin position="225"/>
        <end position="235"/>
    </location>
</feature>
<accession>H6C2W2</accession>
<feature type="region of interest" description="Disordered" evidence="1">
    <location>
        <begin position="250"/>
        <end position="283"/>
    </location>
</feature>
<dbReference type="GeneID" id="20310636"/>
<dbReference type="Proteomes" id="UP000007304">
    <property type="component" value="Unassembled WGS sequence"/>
</dbReference>
<organism evidence="2 3">
    <name type="scientific">Exophiala dermatitidis (strain ATCC 34100 / CBS 525.76 / NIH/UT8656)</name>
    <name type="common">Black yeast</name>
    <name type="synonym">Wangiella dermatitidis</name>
    <dbReference type="NCBI Taxonomy" id="858893"/>
    <lineage>
        <taxon>Eukaryota</taxon>
        <taxon>Fungi</taxon>
        <taxon>Dikarya</taxon>
        <taxon>Ascomycota</taxon>
        <taxon>Pezizomycotina</taxon>
        <taxon>Eurotiomycetes</taxon>
        <taxon>Chaetothyriomycetidae</taxon>
        <taxon>Chaetothyriales</taxon>
        <taxon>Herpotrichiellaceae</taxon>
        <taxon>Exophiala</taxon>
    </lineage>
</organism>
<proteinExistence type="predicted"/>
<dbReference type="OrthoDB" id="4152727at2759"/>
<feature type="compositionally biased region" description="Acidic residues" evidence="1">
    <location>
        <begin position="250"/>
        <end position="259"/>
    </location>
</feature>
<name>H6C2W2_EXODN</name>
<dbReference type="AlphaFoldDB" id="H6C2W2"/>
<feature type="region of interest" description="Disordered" evidence="1">
    <location>
        <begin position="349"/>
        <end position="372"/>
    </location>
</feature>
<feature type="compositionally biased region" description="Polar residues" evidence="1">
    <location>
        <begin position="195"/>
        <end position="218"/>
    </location>
</feature>
<evidence type="ECO:0000313" key="2">
    <source>
        <dbReference type="EMBL" id="EHY57977.1"/>
    </source>
</evidence>
<dbReference type="InParanoid" id="H6C2W2"/>
<keyword evidence="3" id="KW-1185">Reference proteome</keyword>
<protein>
    <submittedName>
        <fullName evidence="2">Uncharacterized protein</fullName>
    </submittedName>
</protein>
<dbReference type="HOGENOM" id="CLU_713718_0_0_1"/>
<dbReference type="EMBL" id="JH226134">
    <property type="protein sequence ID" value="EHY57977.1"/>
    <property type="molecule type" value="Genomic_DNA"/>
</dbReference>
<gene>
    <name evidence="2" type="ORF">HMPREF1120_05997</name>
</gene>
<sequence length="444" mass="48274">MQSNPPIITYHYLCRYSSHEYLVSMGFPPPDTIDMLLGKSNFHSWRATVQPALLTNKYSSSLILGDWTEPQPSEFSSQALTDSNERAKFDLARREWHTANTATCRFIRSTLAMNVTPFVRQHKNAKALLFNLIWLYGDEAGIDTQGGPAVPAAAPAPPLQKDRTSLLTALHETGGSKRVKGYLGCEDLVTGAGLSKQSSGATPSTDTSRSTFLPSTAYSADVPAQQETPTGNNEYENYVPGPALQAIHEEDENEAEDEGGVPSPPPSPHPGRRVPSGQTSARFSTDHWESDLDFGERPWDGNDHNGHGHGLACSISPLTLSDTSSKTTVDCDDVDMDYFQRPADTNYNFRNNGAIQPRSSSVVSGKDNGQSVTTATRMGKPAVDGSVICTGQGQPQVSNLRRSIFARSSKTKTTMPKRGGKLSFSFPLTRLRRVRDSESDSVSG</sequence>
<dbReference type="RefSeq" id="XP_009158438.1">
    <property type="nucleotide sequence ID" value="XM_009160190.1"/>
</dbReference>
<evidence type="ECO:0000313" key="3">
    <source>
        <dbReference type="Proteomes" id="UP000007304"/>
    </source>
</evidence>